<dbReference type="InterPro" id="IPR001173">
    <property type="entry name" value="Glyco_trans_2-like"/>
</dbReference>
<feature type="domain" description="Glycosyltransferase 2-like" evidence="10">
    <location>
        <begin position="2"/>
        <end position="136"/>
    </location>
</feature>
<evidence type="ECO:0000256" key="7">
    <source>
        <dbReference type="ARBA" id="ARBA00022989"/>
    </source>
</evidence>
<name>A0A3E0W303_9MICO</name>
<feature type="transmembrane region" description="Helical" evidence="9">
    <location>
        <begin position="267"/>
        <end position="292"/>
    </location>
</feature>
<comment type="caution">
    <text evidence="11">The sequence shown here is derived from an EMBL/GenBank/DDBJ whole genome shotgun (WGS) entry which is preliminary data.</text>
</comment>
<evidence type="ECO:0000256" key="8">
    <source>
        <dbReference type="ARBA" id="ARBA00023136"/>
    </source>
</evidence>
<evidence type="ECO:0000256" key="2">
    <source>
        <dbReference type="ARBA" id="ARBA00022475"/>
    </source>
</evidence>
<protein>
    <submittedName>
        <fullName evidence="11">Mannosyltransferase</fullName>
    </submittedName>
</protein>
<dbReference type="Proteomes" id="UP000256709">
    <property type="component" value="Unassembled WGS sequence"/>
</dbReference>
<keyword evidence="5 9" id="KW-0812">Transmembrane</keyword>
<dbReference type="InterPro" id="IPR050256">
    <property type="entry name" value="Glycosyltransferase_2"/>
</dbReference>
<keyword evidence="6" id="KW-0448">Lipopolysaccharide biosynthesis</keyword>
<evidence type="ECO:0000259" key="10">
    <source>
        <dbReference type="Pfam" id="PF00535"/>
    </source>
</evidence>
<evidence type="ECO:0000256" key="3">
    <source>
        <dbReference type="ARBA" id="ARBA00022676"/>
    </source>
</evidence>
<reference evidence="11 12" key="1">
    <citation type="submission" date="2017-04" db="EMBL/GenBank/DDBJ databases">
        <title>Comparative genome analysis of Subtercola boreus.</title>
        <authorList>
            <person name="Cho Y.-J."/>
            <person name="Cho A."/>
            <person name="Kim O.-S."/>
            <person name="Lee J.-I."/>
        </authorList>
    </citation>
    <scope>NUCLEOTIDE SEQUENCE [LARGE SCALE GENOMIC DNA]</scope>
    <source>
        <strain evidence="11 12">P27444</strain>
    </source>
</reference>
<dbReference type="GO" id="GO:0005886">
    <property type="term" value="C:plasma membrane"/>
    <property type="evidence" value="ECO:0007669"/>
    <property type="project" value="TreeGrafter"/>
</dbReference>
<dbReference type="PANTHER" id="PTHR48090:SF3">
    <property type="entry name" value="UNDECAPRENYL-PHOSPHATE 4-DEOXY-4-FORMAMIDO-L-ARABINOSE TRANSFERASE"/>
    <property type="match status" value="1"/>
</dbReference>
<proteinExistence type="inferred from homology"/>
<sequence>MSIVVPVYQGERTLAALMAEIAPLTRVQVSPAGYPWVVRETLLVFDNGPDDSAAVIRDLTVEHPFVRAVWLSKNSGQHAATLAGMASAGSEWIVTLDEDGQHDPADIPVLLDTALTEQASVVYAKPVNPPPHGWLRNTASVGAKIVLSRLAGGGNASSFQSYRLILGSVARSVAAYSGSGVYLDIAMSWIAGKVSTAPVTLRAEGDRPSGYSARRLFGHFWRMVLTSGTRGLRIVSFLGVLFAVVGIFVAVYILLARLTTSTVPDGWASTIVVVLLGTGAILFSLGVIAEYIGINVNMAMGKPPYLITTDPALGPLGRAHRAPASEPLGRVRLTE</sequence>
<keyword evidence="8 9" id="KW-0472">Membrane</keyword>
<evidence type="ECO:0000256" key="4">
    <source>
        <dbReference type="ARBA" id="ARBA00022679"/>
    </source>
</evidence>
<keyword evidence="7 9" id="KW-1133">Transmembrane helix</keyword>
<evidence type="ECO:0000313" key="11">
    <source>
        <dbReference type="EMBL" id="RFA15467.1"/>
    </source>
</evidence>
<evidence type="ECO:0000256" key="9">
    <source>
        <dbReference type="SAM" id="Phobius"/>
    </source>
</evidence>
<evidence type="ECO:0000313" key="12">
    <source>
        <dbReference type="Proteomes" id="UP000256709"/>
    </source>
</evidence>
<evidence type="ECO:0000256" key="6">
    <source>
        <dbReference type="ARBA" id="ARBA00022985"/>
    </source>
</evidence>
<dbReference type="OrthoDB" id="9811884at2"/>
<comment type="similarity">
    <text evidence="1">Belongs to the glycosyltransferase 2 family.</text>
</comment>
<dbReference type="PANTHER" id="PTHR48090">
    <property type="entry name" value="UNDECAPRENYL-PHOSPHATE 4-DEOXY-4-FORMAMIDO-L-ARABINOSE TRANSFERASE-RELATED"/>
    <property type="match status" value="1"/>
</dbReference>
<dbReference type="Pfam" id="PF00535">
    <property type="entry name" value="Glycos_transf_2"/>
    <property type="match status" value="1"/>
</dbReference>
<gene>
    <name evidence="11" type="ORF">B7R21_04255</name>
</gene>
<dbReference type="Gene3D" id="3.90.550.10">
    <property type="entry name" value="Spore Coat Polysaccharide Biosynthesis Protein SpsA, Chain A"/>
    <property type="match status" value="1"/>
</dbReference>
<dbReference type="InterPro" id="IPR029044">
    <property type="entry name" value="Nucleotide-diphossugar_trans"/>
</dbReference>
<dbReference type="EMBL" id="NBXA01000007">
    <property type="protein sequence ID" value="RFA15467.1"/>
    <property type="molecule type" value="Genomic_DNA"/>
</dbReference>
<evidence type="ECO:0000256" key="5">
    <source>
        <dbReference type="ARBA" id="ARBA00022692"/>
    </source>
</evidence>
<dbReference type="SUPFAM" id="SSF53448">
    <property type="entry name" value="Nucleotide-diphospho-sugar transferases"/>
    <property type="match status" value="1"/>
</dbReference>
<dbReference type="GO" id="GO:0099621">
    <property type="term" value="F:undecaprenyl-phosphate 4-deoxy-4-formamido-L-arabinose transferase activity"/>
    <property type="evidence" value="ECO:0007669"/>
    <property type="project" value="TreeGrafter"/>
</dbReference>
<keyword evidence="3 11" id="KW-0328">Glycosyltransferase</keyword>
<organism evidence="11 12">
    <name type="scientific">Subtercola boreus</name>
    <dbReference type="NCBI Taxonomy" id="120213"/>
    <lineage>
        <taxon>Bacteria</taxon>
        <taxon>Bacillati</taxon>
        <taxon>Actinomycetota</taxon>
        <taxon>Actinomycetes</taxon>
        <taxon>Micrococcales</taxon>
        <taxon>Microbacteriaceae</taxon>
        <taxon>Subtercola</taxon>
    </lineage>
</organism>
<evidence type="ECO:0000256" key="1">
    <source>
        <dbReference type="ARBA" id="ARBA00006739"/>
    </source>
</evidence>
<dbReference type="AlphaFoldDB" id="A0A3E0W303"/>
<keyword evidence="4 11" id="KW-0808">Transferase</keyword>
<keyword evidence="2" id="KW-1003">Cell membrane</keyword>
<accession>A0A3E0W303</accession>
<feature type="transmembrane region" description="Helical" evidence="9">
    <location>
        <begin position="232"/>
        <end position="255"/>
    </location>
</feature>
<dbReference type="GO" id="GO:0009103">
    <property type="term" value="P:lipopolysaccharide biosynthetic process"/>
    <property type="evidence" value="ECO:0007669"/>
    <property type="project" value="UniProtKB-KW"/>
</dbReference>